<dbReference type="NCBIfam" id="TIGR00337">
    <property type="entry name" value="PyrG"/>
    <property type="match status" value="1"/>
</dbReference>
<dbReference type="InterPro" id="IPR017926">
    <property type="entry name" value="GATASE"/>
</dbReference>
<sequence length="458" mass="52197">MHPSHNITSGQIYLSTILRERRGKFLGKTVQLIPHVTDIITERLMEIAKNEDLDVLLIECGGTVGDLESSIFLEAFRQIKLDSHNQTAFIHVTLIPYSRAVGQQKSKPTQHSVKMLQSVGLQPDIIIGRSETPLDKEIKRKISSYSNIPENAVISNPDLEIVYELPLLFEEQGLGDLICELIDLKAKLVSYSEVTNYSEWVKMVGMFKNAKETVRIAMPGKYFNISDSYISINVALEDAAAHHGYKTELKMINIDENTNIEDEIKDVDGILLTPGFGERAVEGMIKSAECAMEHKIPFLGICFGAQLFFAAFCRKYLGLKNANSTEIDKNTPYPVVDLLESQYQVNEKGGTMRLGAENIIIEEGTKLYEAYNQQVIIERFRHRYHIQERFITEEAKNKGFVVSSRDQSSKIINSIELNRKDHWMVGTQFHPEFKSRPYKPSPLYYNFIKECIKFKNSK</sequence>
<accession>A0A0F9QT19</accession>
<protein>
    <recommendedName>
        <fullName evidence="3">CTP synthase (glutamine hydrolyzing)</fullName>
        <ecNumber evidence="3">6.3.4.2</ecNumber>
    </recommendedName>
</protein>
<dbReference type="InterPro" id="IPR017456">
    <property type="entry name" value="CTP_synthase_N"/>
</dbReference>
<evidence type="ECO:0000256" key="3">
    <source>
        <dbReference type="ARBA" id="ARBA00012291"/>
    </source>
</evidence>
<dbReference type="NCBIfam" id="NF003792">
    <property type="entry name" value="PRK05380.1"/>
    <property type="match status" value="1"/>
</dbReference>
<dbReference type="GO" id="GO:0005524">
    <property type="term" value="F:ATP binding"/>
    <property type="evidence" value="ECO:0007669"/>
    <property type="project" value="UniProtKB-KW"/>
</dbReference>
<comment type="caution">
    <text evidence="12">The sequence shown here is derived from an EMBL/GenBank/DDBJ whole genome shotgun (WGS) entry which is preliminary data.</text>
</comment>
<dbReference type="UniPathway" id="UPA00159">
    <property type="reaction ID" value="UER00277"/>
</dbReference>
<keyword evidence="5" id="KW-0547">Nucleotide-binding</keyword>
<comment type="pathway">
    <text evidence="1">Pyrimidine metabolism; CTP biosynthesis via de novo pathway; CTP from UDP: step 2/2.</text>
</comment>
<dbReference type="Pfam" id="PF06418">
    <property type="entry name" value="CTP_synth_N"/>
    <property type="match status" value="1"/>
</dbReference>
<dbReference type="SUPFAM" id="SSF52540">
    <property type="entry name" value="P-loop containing nucleoside triphosphate hydrolases"/>
    <property type="match status" value="1"/>
</dbReference>
<dbReference type="GO" id="GO:0044210">
    <property type="term" value="P:'de novo' CTP biosynthetic process"/>
    <property type="evidence" value="ECO:0007669"/>
    <property type="project" value="UniProtKB-UniPathway"/>
</dbReference>
<evidence type="ECO:0000313" key="12">
    <source>
        <dbReference type="EMBL" id="KKN45604.1"/>
    </source>
</evidence>
<keyword evidence="8" id="KW-0665">Pyrimidine biosynthesis</keyword>
<dbReference type="GO" id="GO:0019856">
    <property type="term" value="P:pyrimidine nucleobase biosynthetic process"/>
    <property type="evidence" value="ECO:0007669"/>
    <property type="project" value="TreeGrafter"/>
</dbReference>
<dbReference type="InterPro" id="IPR029062">
    <property type="entry name" value="Class_I_gatase-like"/>
</dbReference>
<evidence type="ECO:0000256" key="9">
    <source>
        <dbReference type="ARBA" id="ARBA00047781"/>
    </source>
</evidence>
<evidence type="ECO:0000256" key="6">
    <source>
        <dbReference type="ARBA" id="ARBA00022840"/>
    </source>
</evidence>
<keyword evidence="7" id="KW-0315">Glutamine amidotransferase</keyword>
<evidence type="ECO:0000256" key="8">
    <source>
        <dbReference type="ARBA" id="ARBA00022975"/>
    </source>
</evidence>
<keyword evidence="6" id="KW-0067">ATP-binding</keyword>
<dbReference type="GO" id="GO:0042802">
    <property type="term" value="F:identical protein binding"/>
    <property type="evidence" value="ECO:0007669"/>
    <property type="project" value="TreeGrafter"/>
</dbReference>
<dbReference type="CDD" id="cd01746">
    <property type="entry name" value="GATase1_CTP_Synthase"/>
    <property type="match status" value="1"/>
</dbReference>
<dbReference type="EC" id="6.3.4.2" evidence="3"/>
<comment type="catalytic activity">
    <reaction evidence="9">
        <text>UTP + L-glutamine + ATP + H2O = CTP + L-glutamate + ADP + phosphate + 2 H(+)</text>
        <dbReference type="Rhea" id="RHEA:26426"/>
        <dbReference type="ChEBI" id="CHEBI:15377"/>
        <dbReference type="ChEBI" id="CHEBI:15378"/>
        <dbReference type="ChEBI" id="CHEBI:29985"/>
        <dbReference type="ChEBI" id="CHEBI:30616"/>
        <dbReference type="ChEBI" id="CHEBI:37563"/>
        <dbReference type="ChEBI" id="CHEBI:43474"/>
        <dbReference type="ChEBI" id="CHEBI:46398"/>
        <dbReference type="ChEBI" id="CHEBI:58359"/>
        <dbReference type="ChEBI" id="CHEBI:456216"/>
        <dbReference type="EC" id="6.3.4.2"/>
    </reaction>
</comment>
<dbReference type="EMBL" id="LAZR01001378">
    <property type="protein sequence ID" value="KKN45604.1"/>
    <property type="molecule type" value="Genomic_DNA"/>
</dbReference>
<dbReference type="AlphaFoldDB" id="A0A0F9QT19"/>
<organism evidence="12">
    <name type="scientific">marine sediment metagenome</name>
    <dbReference type="NCBI Taxonomy" id="412755"/>
    <lineage>
        <taxon>unclassified sequences</taxon>
        <taxon>metagenomes</taxon>
        <taxon>ecological metagenomes</taxon>
    </lineage>
</organism>
<evidence type="ECO:0000259" key="10">
    <source>
        <dbReference type="Pfam" id="PF00117"/>
    </source>
</evidence>
<evidence type="ECO:0000259" key="11">
    <source>
        <dbReference type="Pfam" id="PF06418"/>
    </source>
</evidence>
<evidence type="ECO:0000256" key="1">
    <source>
        <dbReference type="ARBA" id="ARBA00005171"/>
    </source>
</evidence>
<dbReference type="SUPFAM" id="SSF52317">
    <property type="entry name" value="Class I glutamine amidotransferase-like"/>
    <property type="match status" value="1"/>
</dbReference>
<dbReference type="Pfam" id="PF00117">
    <property type="entry name" value="GATase"/>
    <property type="match status" value="1"/>
</dbReference>
<dbReference type="PANTHER" id="PTHR11550:SF0">
    <property type="entry name" value="CTP SYNTHASE-RELATED"/>
    <property type="match status" value="1"/>
</dbReference>
<dbReference type="PROSITE" id="PS51273">
    <property type="entry name" value="GATASE_TYPE_1"/>
    <property type="match status" value="1"/>
</dbReference>
<dbReference type="PANTHER" id="PTHR11550">
    <property type="entry name" value="CTP SYNTHASE"/>
    <property type="match status" value="1"/>
</dbReference>
<dbReference type="Gene3D" id="3.40.50.300">
    <property type="entry name" value="P-loop containing nucleotide triphosphate hydrolases"/>
    <property type="match status" value="1"/>
</dbReference>
<dbReference type="InterPro" id="IPR004468">
    <property type="entry name" value="CTP_synthase"/>
</dbReference>
<comment type="similarity">
    <text evidence="2">Belongs to the CTP synthase family.</text>
</comment>
<keyword evidence="4" id="KW-0436">Ligase</keyword>
<dbReference type="InterPro" id="IPR027417">
    <property type="entry name" value="P-loop_NTPase"/>
</dbReference>
<dbReference type="InterPro" id="IPR033828">
    <property type="entry name" value="GATase1_CTP_Synthase"/>
</dbReference>
<feature type="domain" description="Glutamine amidotransferase" evidence="10">
    <location>
        <begin position="225"/>
        <end position="449"/>
    </location>
</feature>
<evidence type="ECO:0000256" key="2">
    <source>
        <dbReference type="ARBA" id="ARBA00007533"/>
    </source>
</evidence>
<dbReference type="GO" id="GO:0003883">
    <property type="term" value="F:CTP synthase activity"/>
    <property type="evidence" value="ECO:0007669"/>
    <property type="project" value="UniProtKB-EC"/>
</dbReference>
<feature type="domain" description="CTP synthase N-terminal" evidence="11">
    <location>
        <begin position="3"/>
        <end position="183"/>
    </location>
</feature>
<reference evidence="12" key="1">
    <citation type="journal article" date="2015" name="Nature">
        <title>Complex archaea that bridge the gap between prokaryotes and eukaryotes.</title>
        <authorList>
            <person name="Spang A."/>
            <person name="Saw J.H."/>
            <person name="Jorgensen S.L."/>
            <person name="Zaremba-Niedzwiedzka K."/>
            <person name="Martijn J."/>
            <person name="Lind A.E."/>
            <person name="van Eijk R."/>
            <person name="Schleper C."/>
            <person name="Guy L."/>
            <person name="Ettema T.J."/>
        </authorList>
    </citation>
    <scope>NUCLEOTIDE SEQUENCE</scope>
</reference>
<evidence type="ECO:0000256" key="5">
    <source>
        <dbReference type="ARBA" id="ARBA00022741"/>
    </source>
</evidence>
<gene>
    <name evidence="12" type="ORF">LCGC14_0681420</name>
</gene>
<name>A0A0F9QT19_9ZZZZ</name>
<dbReference type="Gene3D" id="3.40.50.880">
    <property type="match status" value="1"/>
</dbReference>
<evidence type="ECO:0000256" key="7">
    <source>
        <dbReference type="ARBA" id="ARBA00022962"/>
    </source>
</evidence>
<proteinExistence type="inferred from homology"/>
<evidence type="ECO:0000256" key="4">
    <source>
        <dbReference type="ARBA" id="ARBA00022598"/>
    </source>
</evidence>